<evidence type="ECO:0000313" key="16">
    <source>
        <dbReference type="Proteomes" id="UP000229156"/>
    </source>
</evidence>
<dbReference type="PROSITE" id="PS50885">
    <property type="entry name" value="HAMP"/>
    <property type="match status" value="1"/>
</dbReference>
<evidence type="ECO:0000256" key="10">
    <source>
        <dbReference type="ARBA" id="ARBA00023012"/>
    </source>
</evidence>
<dbReference type="Proteomes" id="UP000229156">
    <property type="component" value="Unassembled WGS sequence"/>
</dbReference>
<evidence type="ECO:0000256" key="2">
    <source>
        <dbReference type="ARBA" id="ARBA00004651"/>
    </source>
</evidence>
<dbReference type="AlphaFoldDB" id="A0A2M7ZVG5"/>
<feature type="domain" description="HAMP" evidence="14">
    <location>
        <begin position="204"/>
        <end position="256"/>
    </location>
</feature>
<keyword evidence="7" id="KW-0547">Nucleotide-binding</keyword>
<dbReference type="InterPro" id="IPR003660">
    <property type="entry name" value="HAMP_dom"/>
</dbReference>
<evidence type="ECO:0000256" key="5">
    <source>
        <dbReference type="ARBA" id="ARBA00022553"/>
    </source>
</evidence>
<evidence type="ECO:0000256" key="1">
    <source>
        <dbReference type="ARBA" id="ARBA00000085"/>
    </source>
</evidence>
<dbReference type="GO" id="GO:0000160">
    <property type="term" value="P:phosphorelay signal transduction system"/>
    <property type="evidence" value="ECO:0007669"/>
    <property type="project" value="UniProtKB-KW"/>
</dbReference>
<keyword evidence="8" id="KW-0418">Kinase</keyword>
<dbReference type="PANTHER" id="PTHR45528:SF1">
    <property type="entry name" value="SENSOR HISTIDINE KINASE CPXA"/>
    <property type="match status" value="1"/>
</dbReference>
<dbReference type="SUPFAM" id="SSF158472">
    <property type="entry name" value="HAMP domain-like"/>
    <property type="match status" value="1"/>
</dbReference>
<keyword evidence="4" id="KW-1003">Cell membrane</keyword>
<dbReference type="CDD" id="cd18773">
    <property type="entry name" value="PDC1_HK_sensor"/>
    <property type="match status" value="1"/>
</dbReference>
<dbReference type="EC" id="2.7.13.3" evidence="3"/>
<feature type="transmembrane region" description="Helical" evidence="13">
    <location>
        <begin position="184"/>
        <end position="207"/>
    </location>
</feature>
<evidence type="ECO:0000256" key="4">
    <source>
        <dbReference type="ARBA" id="ARBA00022475"/>
    </source>
</evidence>
<evidence type="ECO:0000256" key="6">
    <source>
        <dbReference type="ARBA" id="ARBA00022679"/>
    </source>
</evidence>
<keyword evidence="10" id="KW-0902">Two-component regulatory system</keyword>
<evidence type="ECO:0000256" key="9">
    <source>
        <dbReference type="ARBA" id="ARBA00022840"/>
    </source>
</evidence>
<name>A0A2M7ZVG5_9BACT</name>
<dbReference type="PANTHER" id="PTHR45528">
    <property type="entry name" value="SENSOR HISTIDINE KINASE CPXA"/>
    <property type="match status" value="1"/>
</dbReference>
<dbReference type="CDD" id="cd06225">
    <property type="entry name" value="HAMP"/>
    <property type="match status" value="1"/>
</dbReference>
<gene>
    <name evidence="15" type="ORF">CO121_01605</name>
</gene>
<evidence type="ECO:0000313" key="15">
    <source>
        <dbReference type="EMBL" id="PJB09134.1"/>
    </source>
</evidence>
<keyword evidence="13" id="KW-0812">Transmembrane</keyword>
<dbReference type="Gene3D" id="6.10.340.10">
    <property type="match status" value="1"/>
</dbReference>
<evidence type="ECO:0000259" key="14">
    <source>
        <dbReference type="PROSITE" id="PS50885"/>
    </source>
</evidence>
<dbReference type="CDD" id="cd18774">
    <property type="entry name" value="PDC2_HK_sensor"/>
    <property type="match status" value="1"/>
</dbReference>
<comment type="caution">
    <text evidence="15">The sequence shown here is derived from an EMBL/GenBank/DDBJ whole genome shotgun (WGS) entry which is preliminary data.</text>
</comment>
<keyword evidence="6" id="KW-0808">Transferase</keyword>
<dbReference type="Gene3D" id="3.30.450.20">
    <property type="entry name" value="PAS domain"/>
    <property type="match status" value="2"/>
</dbReference>
<dbReference type="GO" id="GO:0005886">
    <property type="term" value="C:plasma membrane"/>
    <property type="evidence" value="ECO:0007669"/>
    <property type="project" value="UniProtKB-SubCell"/>
</dbReference>
<accession>A0A2M7ZVG5</accession>
<keyword evidence="11 13" id="KW-0472">Membrane</keyword>
<feature type="coiled-coil region" evidence="12">
    <location>
        <begin position="273"/>
        <end position="328"/>
    </location>
</feature>
<evidence type="ECO:0000256" key="8">
    <source>
        <dbReference type="ARBA" id="ARBA00022777"/>
    </source>
</evidence>
<dbReference type="GO" id="GO:0005524">
    <property type="term" value="F:ATP binding"/>
    <property type="evidence" value="ECO:0007669"/>
    <property type="project" value="UniProtKB-KW"/>
</dbReference>
<sequence>PYNVKFLSILDESGQEIIRSDDRPLENKSDQPEFYQIKEKKKDYYVAWSSFNPVVGISTVIISVPLFRENEFQGVLISEIFLSDIWSKMITGYTSPKDNIYLLTQEGQLVAEILATSKDFRSDDFKKIAQELAEKKAVVVQEMDTGVGQMLVIANSLPMFGWKLVVFRPVAEIYEPTSVLGSNLVLITFITLIFIFIVSLFFSQLVVNPIKKLHKGAEIIRKGNLDYKVDIRTGDEIEQLAKEFNRMAERLGQSKAALEESKAVLEIKVAARTKELKELAESLEEQVKGRTKELQEKMKELERFNRLAVGRELKMIELKKEIERLKKEIKD</sequence>
<dbReference type="Pfam" id="PF00672">
    <property type="entry name" value="HAMP"/>
    <property type="match status" value="1"/>
</dbReference>
<comment type="subcellular location">
    <subcellularLocation>
        <location evidence="2">Cell membrane</location>
        <topology evidence="2">Multi-pass membrane protein</topology>
    </subcellularLocation>
</comment>
<evidence type="ECO:0000256" key="11">
    <source>
        <dbReference type="ARBA" id="ARBA00023136"/>
    </source>
</evidence>
<feature type="transmembrane region" description="Helical" evidence="13">
    <location>
        <begin position="45"/>
        <end position="67"/>
    </location>
</feature>
<evidence type="ECO:0000256" key="13">
    <source>
        <dbReference type="SAM" id="Phobius"/>
    </source>
</evidence>
<dbReference type="InterPro" id="IPR050398">
    <property type="entry name" value="HssS/ArlS-like"/>
</dbReference>
<reference evidence="16" key="1">
    <citation type="submission" date="2017-09" db="EMBL/GenBank/DDBJ databases">
        <title>Depth-based differentiation of microbial function through sediment-hosted aquifers and enrichment of novel symbionts in the deep terrestrial subsurface.</title>
        <authorList>
            <person name="Probst A.J."/>
            <person name="Ladd B."/>
            <person name="Jarett J.K."/>
            <person name="Geller-Mcgrath D.E."/>
            <person name="Sieber C.M.K."/>
            <person name="Emerson J.B."/>
            <person name="Anantharaman K."/>
            <person name="Thomas B.C."/>
            <person name="Malmstrom R."/>
            <person name="Stieglmeier M."/>
            <person name="Klingl A."/>
            <person name="Woyke T."/>
            <person name="Ryan C.M."/>
            <person name="Banfield J.F."/>
        </authorList>
    </citation>
    <scope>NUCLEOTIDE SEQUENCE [LARGE SCALE GENOMIC DNA]</scope>
</reference>
<protein>
    <recommendedName>
        <fullName evidence="3">histidine kinase</fullName>
        <ecNumber evidence="3">2.7.13.3</ecNumber>
    </recommendedName>
</protein>
<proteinExistence type="predicted"/>
<evidence type="ECO:0000256" key="12">
    <source>
        <dbReference type="SAM" id="Coils"/>
    </source>
</evidence>
<keyword evidence="12" id="KW-0175">Coiled coil</keyword>
<feature type="non-terminal residue" evidence="15">
    <location>
        <position position="1"/>
    </location>
</feature>
<dbReference type="GO" id="GO:0004673">
    <property type="term" value="F:protein histidine kinase activity"/>
    <property type="evidence" value="ECO:0007669"/>
    <property type="project" value="UniProtKB-EC"/>
</dbReference>
<comment type="catalytic activity">
    <reaction evidence="1">
        <text>ATP + protein L-histidine = ADP + protein N-phospho-L-histidine.</text>
        <dbReference type="EC" id="2.7.13.3"/>
    </reaction>
</comment>
<keyword evidence="5" id="KW-0597">Phosphoprotein</keyword>
<dbReference type="SMART" id="SM00304">
    <property type="entry name" value="HAMP"/>
    <property type="match status" value="1"/>
</dbReference>
<organism evidence="15 16">
    <name type="scientific">bacterium (Candidatus Gribaldobacteria) CG_4_9_14_3_um_filter_36_15</name>
    <dbReference type="NCBI Taxonomy" id="2014269"/>
    <lineage>
        <taxon>Bacteria</taxon>
        <taxon>Candidatus Gribaldobacteria</taxon>
    </lineage>
</organism>
<keyword evidence="9" id="KW-0067">ATP-binding</keyword>
<keyword evidence="13" id="KW-1133">Transmembrane helix</keyword>
<dbReference type="EMBL" id="PFUT01000034">
    <property type="protein sequence ID" value="PJB09134.1"/>
    <property type="molecule type" value="Genomic_DNA"/>
</dbReference>
<evidence type="ECO:0000256" key="3">
    <source>
        <dbReference type="ARBA" id="ARBA00012438"/>
    </source>
</evidence>
<evidence type="ECO:0000256" key="7">
    <source>
        <dbReference type="ARBA" id="ARBA00022741"/>
    </source>
</evidence>